<keyword evidence="4 6" id="KW-0460">Magnesium</keyword>
<dbReference type="PANTHER" id="PTHR35201">
    <property type="entry name" value="TERPENE SYNTHASE"/>
    <property type="match status" value="1"/>
</dbReference>
<organism evidence="7 8">
    <name type="scientific">Sphagnurus paluster</name>
    <dbReference type="NCBI Taxonomy" id="117069"/>
    <lineage>
        <taxon>Eukaryota</taxon>
        <taxon>Fungi</taxon>
        <taxon>Dikarya</taxon>
        <taxon>Basidiomycota</taxon>
        <taxon>Agaricomycotina</taxon>
        <taxon>Agaricomycetes</taxon>
        <taxon>Agaricomycetidae</taxon>
        <taxon>Agaricales</taxon>
        <taxon>Tricholomatineae</taxon>
        <taxon>Lyophyllaceae</taxon>
        <taxon>Sphagnurus</taxon>
    </lineage>
</organism>
<sequence length="354" mass="40296">MQPADTTSEVEGMLYIPDTLVKWPYPSAINPFYNEVLVEHSEWMKKFLPAISKAGLLGIATNIQSVLFAARGCPKASKETLRISSDFTGWAFMLDACTDCQPASVAREVKTLVCHVMHNLEEERPEGEFFLGQLTKEFWQSALKVATPSMKERFMQGCETFLDSTITQAEDRDKSILLNRDQYMIHRRDRDNICAQPTFCSGGLHLNIPISVFNHPVVREAESQVALLLTLDNDLLSYTKEYAMGDDGTNILTVIMREENVGLQEAVERLCDLHEEAVERFLYLRDNLPPFDEKVKEELGQWFDTMGAWVRSNVDWSFEAGRYYGTKGKEICETRLAPIPRRGKKQSHRAAVII</sequence>
<dbReference type="GO" id="GO:0010333">
    <property type="term" value="F:terpene synthase activity"/>
    <property type="evidence" value="ECO:0007669"/>
    <property type="project" value="InterPro"/>
</dbReference>
<dbReference type="SUPFAM" id="SSF48576">
    <property type="entry name" value="Terpenoid synthases"/>
    <property type="match status" value="1"/>
</dbReference>
<dbReference type="AlphaFoldDB" id="A0A9P7FMQ1"/>
<dbReference type="Proteomes" id="UP000717328">
    <property type="component" value="Unassembled WGS sequence"/>
</dbReference>
<dbReference type="PANTHER" id="PTHR35201:SF4">
    <property type="entry name" value="BETA-PINACENE SYNTHASE-RELATED"/>
    <property type="match status" value="1"/>
</dbReference>
<reference evidence="7" key="1">
    <citation type="submission" date="2021-02" db="EMBL/GenBank/DDBJ databases">
        <authorList>
            <person name="Nieuwenhuis M."/>
            <person name="Van De Peppel L.J.J."/>
        </authorList>
    </citation>
    <scope>NUCLEOTIDE SEQUENCE</scope>
    <source>
        <strain evidence="7">D49</strain>
    </source>
</reference>
<dbReference type="InterPro" id="IPR008949">
    <property type="entry name" value="Isoprenoid_synthase_dom_sf"/>
</dbReference>
<name>A0A9P7FMQ1_9AGAR</name>
<evidence type="ECO:0000313" key="8">
    <source>
        <dbReference type="Proteomes" id="UP000717328"/>
    </source>
</evidence>
<dbReference type="EC" id="4.2.3.-" evidence="6"/>
<keyword evidence="8" id="KW-1185">Reference proteome</keyword>
<protein>
    <recommendedName>
        <fullName evidence="6">Terpene synthase</fullName>
        <ecNumber evidence="6">4.2.3.-</ecNumber>
    </recommendedName>
</protein>
<dbReference type="GO" id="GO:0008299">
    <property type="term" value="P:isoprenoid biosynthetic process"/>
    <property type="evidence" value="ECO:0007669"/>
    <property type="project" value="UniProtKB-ARBA"/>
</dbReference>
<comment type="cofactor">
    <cofactor evidence="1 6">
        <name>Mg(2+)</name>
        <dbReference type="ChEBI" id="CHEBI:18420"/>
    </cofactor>
</comment>
<proteinExistence type="inferred from homology"/>
<evidence type="ECO:0000313" key="7">
    <source>
        <dbReference type="EMBL" id="KAG5634787.1"/>
    </source>
</evidence>
<evidence type="ECO:0000256" key="5">
    <source>
        <dbReference type="ARBA" id="ARBA00023239"/>
    </source>
</evidence>
<gene>
    <name evidence="7" type="ORF">H0H81_000794</name>
</gene>
<evidence type="ECO:0000256" key="2">
    <source>
        <dbReference type="ARBA" id="ARBA00006333"/>
    </source>
</evidence>
<dbReference type="OrthoDB" id="6486656at2759"/>
<evidence type="ECO:0000256" key="4">
    <source>
        <dbReference type="ARBA" id="ARBA00022842"/>
    </source>
</evidence>
<evidence type="ECO:0000256" key="6">
    <source>
        <dbReference type="RuleBase" id="RU366034"/>
    </source>
</evidence>
<dbReference type="Gene3D" id="1.10.600.10">
    <property type="entry name" value="Farnesyl Diphosphate Synthase"/>
    <property type="match status" value="1"/>
</dbReference>
<reference evidence="7" key="2">
    <citation type="submission" date="2021-10" db="EMBL/GenBank/DDBJ databases">
        <title>Phylogenomics reveals ancestral predisposition of the termite-cultivated fungus Termitomyces towards a domesticated lifestyle.</title>
        <authorList>
            <person name="Auxier B."/>
            <person name="Grum-Grzhimaylo A."/>
            <person name="Cardenas M.E."/>
            <person name="Lodge J.D."/>
            <person name="Laessoe T."/>
            <person name="Pedersen O."/>
            <person name="Smith M.E."/>
            <person name="Kuyper T.W."/>
            <person name="Franco-Molano E.A."/>
            <person name="Baroni T.J."/>
            <person name="Aanen D.K."/>
        </authorList>
    </citation>
    <scope>NUCLEOTIDE SEQUENCE</scope>
    <source>
        <strain evidence="7">D49</strain>
    </source>
</reference>
<dbReference type="Pfam" id="PF19086">
    <property type="entry name" value="Terpene_syn_C_2"/>
    <property type="match status" value="1"/>
</dbReference>
<evidence type="ECO:0000256" key="1">
    <source>
        <dbReference type="ARBA" id="ARBA00001946"/>
    </source>
</evidence>
<keyword evidence="5 6" id="KW-0456">Lyase</keyword>
<dbReference type="GO" id="GO:0046872">
    <property type="term" value="F:metal ion binding"/>
    <property type="evidence" value="ECO:0007669"/>
    <property type="project" value="UniProtKB-KW"/>
</dbReference>
<accession>A0A9P7FMQ1</accession>
<dbReference type="EMBL" id="JABCKI010006275">
    <property type="protein sequence ID" value="KAG5634787.1"/>
    <property type="molecule type" value="Genomic_DNA"/>
</dbReference>
<keyword evidence="3 6" id="KW-0479">Metal-binding</keyword>
<comment type="caution">
    <text evidence="7">The sequence shown here is derived from an EMBL/GenBank/DDBJ whole genome shotgun (WGS) entry which is preliminary data.</text>
</comment>
<comment type="similarity">
    <text evidence="2 6">Belongs to the terpene synthase family.</text>
</comment>
<evidence type="ECO:0000256" key="3">
    <source>
        <dbReference type="ARBA" id="ARBA00022723"/>
    </source>
</evidence>
<dbReference type="InterPro" id="IPR034686">
    <property type="entry name" value="Terpene_cyclase-like_2"/>
</dbReference>